<evidence type="ECO:0000256" key="4">
    <source>
        <dbReference type="ARBA" id="ARBA00023242"/>
    </source>
</evidence>
<evidence type="ECO:0000256" key="5">
    <source>
        <dbReference type="SAM" id="Coils"/>
    </source>
</evidence>
<dbReference type="GO" id="GO:0005634">
    <property type="term" value="C:nucleus"/>
    <property type="evidence" value="ECO:0007669"/>
    <property type="project" value="UniProtKB-SubCell"/>
</dbReference>
<keyword evidence="5" id="KW-0175">Coiled coil</keyword>
<comment type="caution">
    <text evidence="7">The sequence shown here is derived from an EMBL/GenBank/DDBJ whole genome shotgun (WGS) entry which is preliminary data.</text>
</comment>
<accession>A0A0V0QTE5</accession>
<dbReference type="AlphaFoldDB" id="A0A0V0QTE5"/>
<evidence type="ECO:0000256" key="3">
    <source>
        <dbReference type="ARBA" id="ARBA00022490"/>
    </source>
</evidence>
<dbReference type="EMBL" id="LDAU01000107">
    <property type="protein sequence ID" value="KRX05473.1"/>
    <property type="molecule type" value="Genomic_DNA"/>
</dbReference>
<dbReference type="PANTHER" id="PTHR31250:SF27">
    <property type="entry name" value="IQ DOMAIN-CONTAINING PROTEIN IQM5"/>
    <property type="match status" value="1"/>
</dbReference>
<evidence type="ECO:0000256" key="1">
    <source>
        <dbReference type="ARBA" id="ARBA00004123"/>
    </source>
</evidence>
<comment type="subcellular location">
    <subcellularLocation>
        <location evidence="2">Cytoplasm</location>
    </subcellularLocation>
    <subcellularLocation>
        <location evidence="1">Nucleus</location>
    </subcellularLocation>
</comment>
<feature type="region of interest" description="Disordered" evidence="6">
    <location>
        <begin position="284"/>
        <end position="326"/>
    </location>
</feature>
<feature type="region of interest" description="Disordered" evidence="6">
    <location>
        <begin position="134"/>
        <end position="165"/>
    </location>
</feature>
<proteinExistence type="predicted"/>
<feature type="coiled-coil region" evidence="5">
    <location>
        <begin position="846"/>
        <end position="873"/>
    </location>
</feature>
<evidence type="ECO:0000313" key="8">
    <source>
        <dbReference type="Proteomes" id="UP000054937"/>
    </source>
</evidence>
<keyword evidence="8" id="KW-1185">Reference proteome</keyword>
<gene>
    <name evidence="7" type="ORF">PPERSA_04510</name>
</gene>
<reference evidence="7 8" key="1">
    <citation type="journal article" date="2015" name="Sci. Rep.">
        <title>Genome of the facultative scuticociliatosis pathogen Pseudocohnilembus persalinus provides insight into its virulence through horizontal gene transfer.</title>
        <authorList>
            <person name="Xiong J."/>
            <person name="Wang G."/>
            <person name="Cheng J."/>
            <person name="Tian M."/>
            <person name="Pan X."/>
            <person name="Warren A."/>
            <person name="Jiang C."/>
            <person name="Yuan D."/>
            <person name="Miao W."/>
        </authorList>
    </citation>
    <scope>NUCLEOTIDE SEQUENCE [LARGE SCALE GENOMIC DNA]</scope>
    <source>
        <strain evidence="7">36N120E</strain>
    </source>
</reference>
<evidence type="ECO:0000256" key="6">
    <source>
        <dbReference type="SAM" id="MobiDB-lite"/>
    </source>
</evidence>
<evidence type="ECO:0000256" key="2">
    <source>
        <dbReference type="ARBA" id="ARBA00004496"/>
    </source>
</evidence>
<feature type="compositionally biased region" description="Basic and acidic residues" evidence="6">
    <location>
        <begin position="291"/>
        <end position="326"/>
    </location>
</feature>
<sequence>MVGNDKPTLEALKLIRKSKFIFKILKITDLFKIFQNLKFLFKQVYDIKISVIDSCKREDLNLDEDIEFYDISQKIEILSKQNIVITTNIDKVSGVNIFNYKEFREMDYRAIIIVLGGLSNNNIVSEQNSEIISRDSFENESKTDDTQKIEKGGEQNKNVKNDDDYQKNNWINDLNENEFQFQNMKLMKQLSENLLLNNTDIKNEDDYKQQKQMLLSGIDKLCRQNNSFQDSTDNNNNLTYSQNNLQDSQIKQLQNLINNVNQSNFNQNYIDNITSLLSSEVKKTKKSQQNKNEKKNDLNQQKNEGKEQEKYQEKEKENNNHDDDKQLYFFNSQVQSDMMKMNDILQNKNTVRDKLNRIKKRLYPLIAGLSNHQILKTLRNIKVGFEKVNNPAILERLESNKNDKISHFEDENYQGQQIKNRENNSQLENQEGQIKITEIANLIQQENEIENKNEQQDQTYSHIKLKQDENQIEELIYPALILTQKHWLESSDPKHRYGNYMLKYFQVWEKSKCWESFFYWIDFGEGAKLSLEDCPREKLEECTVQYLGVEQRKKFRVIVRRGVFYYKQNWQIVDTSKSMTFDAEQVDEDQKWIFVISLDYKFYIHPKVRGKFHEIKCPVQDHDEAHIQFFKFSQKKEEILQCLYCNLEDKEPQKRVILEQLMRDPVWKIKNFPPLENQEKSKLVRLAIENNQKEKIKNFQENIFQQIEKIFKDISDSLLKELSKQKKEVTLQFEDIFNLQNQNQLNLYDLEELKKSIRSFSNAEISLEQLFQIQLQKKKEYSCEKKAEVILDQGKFYQQIQQNLENLIQQMKNKLQIFSENIKINYNDEVIAMIQDRQLYGGNFNQQQVQQQENQLNKNITNIQIQNQNLDKKSLIRFHKSQYNNDKFDQEEIQIFDEKANNQIIKFNDQNIQSFKQVYSDILDKNQTYNIRMKTNFFGKNNNLNLKFCLLENKQRDKFYHFYNLIQVCFPDGKCCALNGNDSIVEGEQFTKFLKDNESILNIVINFEQSCFEVYDDERKGYIKNVIDKQKIQDDMVFGILIWQFYNYKAVFDIIEIK</sequence>
<name>A0A0V0QTE5_PSEPJ</name>
<organism evidence="7 8">
    <name type="scientific">Pseudocohnilembus persalinus</name>
    <name type="common">Ciliate</name>
    <dbReference type="NCBI Taxonomy" id="266149"/>
    <lineage>
        <taxon>Eukaryota</taxon>
        <taxon>Sar</taxon>
        <taxon>Alveolata</taxon>
        <taxon>Ciliophora</taxon>
        <taxon>Intramacronucleata</taxon>
        <taxon>Oligohymenophorea</taxon>
        <taxon>Scuticociliatia</taxon>
        <taxon>Philasterida</taxon>
        <taxon>Pseudocohnilembidae</taxon>
        <taxon>Pseudocohnilembus</taxon>
    </lineage>
</organism>
<dbReference type="OrthoDB" id="7344096at2759"/>
<dbReference type="InterPro" id="IPR044159">
    <property type="entry name" value="IQM"/>
</dbReference>
<keyword evidence="4" id="KW-0539">Nucleus</keyword>
<protein>
    <submittedName>
        <fullName evidence="7">Uncharacterized protein</fullName>
    </submittedName>
</protein>
<dbReference type="GO" id="GO:0005737">
    <property type="term" value="C:cytoplasm"/>
    <property type="evidence" value="ECO:0007669"/>
    <property type="project" value="UniProtKB-SubCell"/>
</dbReference>
<dbReference type="Proteomes" id="UP000054937">
    <property type="component" value="Unassembled WGS sequence"/>
</dbReference>
<dbReference type="InParanoid" id="A0A0V0QTE5"/>
<evidence type="ECO:0000313" key="7">
    <source>
        <dbReference type="EMBL" id="KRX05473.1"/>
    </source>
</evidence>
<dbReference type="PANTHER" id="PTHR31250">
    <property type="entry name" value="IQ DOMAIN-CONTAINING PROTEIN IQM3"/>
    <property type="match status" value="1"/>
</dbReference>
<keyword evidence="3" id="KW-0963">Cytoplasm</keyword>